<reference evidence="2 3" key="1">
    <citation type="journal article" date="2011" name="Stand. Genomic Sci.">
        <title>Complete genome sequence of Syntrophobotulus glycolicus type strain (FlGlyR).</title>
        <authorList>
            <person name="Han C."/>
            <person name="Mwirichia R."/>
            <person name="Chertkov O."/>
            <person name="Held B."/>
            <person name="Lapidus A."/>
            <person name="Nolan M."/>
            <person name="Lucas S."/>
            <person name="Hammon N."/>
            <person name="Deshpande S."/>
            <person name="Cheng J.F."/>
            <person name="Tapia R."/>
            <person name="Goodwin L."/>
            <person name="Pitluck S."/>
            <person name="Huntemann M."/>
            <person name="Liolios K."/>
            <person name="Ivanova N."/>
            <person name="Pagani I."/>
            <person name="Mavromatis K."/>
            <person name="Ovchinikova G."/>
            <person name="Pati A."/>
            <person name="Chen A."/>
            <person name="Palaniappan K."/>
            <person name="Land M."/>
            <person name="Hauser L."/>
            <person name="Brambilla E.M."/>
            <person name="Rohde M."/>
            <person name="Spring S."/>
            <person name="Sikorski J."/>
            <person name="Goker M."/>
            <person name="Woyke T."/>
            <person name="Bristow J."/>
            <person name="Eisen J.A."/>
            <person name="Markowitz V."/>
            <person name="Hugenholtz P."/>
            <person name="Kyrpides N.C."/>
            <person name="Klenk H.P."/>
            <person name="Detter J.C."/>
        </authorList>
    </citation>
    <scope>NUCLEOTIDE SEQUENCE [LARGE SCALE GENOMIC DNA]</scope>
    <source>
        <strain evidence="3">DSM 8271 / FlGlyR</strain>
    </source>
</reference>
<dbReference type="HOGENOM" id="CLU_159392_0_0_9"/>
<keyword evidence="1" id="KW-0472">Membrane</keyword>
<keyword evidence="1" id="KW-1133">Transmembrane helix</keyword>
<keyword evidence="1" id="KW-0812">Transmembrane</keyword>
<dbReference type="AlphaFoldDB" id="F0T1B1"/>
<evidence type="ECO:0000313" key="3">
    <source>
        <dbReference type="Proteomes" id="UP000007488"/>
    </source>
</evidence>
<name>F0T1B1_SYNGF</name>
<dbReference type="RefSeq" id="WP_013624046.1">
    <property type="nucleotide sequence ID" value="NC_015172.1"/>
</dbReference>
<keyword evidence="3" id="KW-1185">Reference proteome</keyword>
<proteinExistence type="predicted"/>
<dbReference type="Proteomes" id="UP000007488">
    <property type="component" value="Chromosome"/>
</dbReference>
<accession>F0T1B1</accession>
<feature type="transmembrane region" description="Helical" evidence="1">
    <location>
        <begin position="91"/>
        <end position="110"/>
    </location>
</feature>
<gene>
    <name evidence="2" type="ordered locus">Sgly_0824</name>
</gene>
<feature type="transmembrane region" description="Helical" evidence="1">
    <location>
        <begin position="32"/>
        <end position="57"/>
    </location>
</feature>
<dbReference type="EMBL" id="CP002547">
    <property type="protein sequence ID" value="ADY55175.1"/>
    <property type="molecule type" value="Genomic_DNA"/>
</dbReference>
<dbReference type="KEGG" id="sgy:Sgly_0824"/>
<dbReference type="STRING" id="645991.Sgly_0824"/>
<evidence type="ECO:0000313" key="2">
    <source>
        <dbReference type="EMBL" id="ADY55175.1"/>
    </source>
</evidence>
<feature type="transmembrane region" description="Helical" evidence="1">
    <location>
        <begin position="6"/>
        <end position="23"/>
    </location>
</feature>
<reference evidence="3" key="2">
    <citation type="submission" date="2011-02" db="EMBL/GenBank/DDBJ databases">
        <title>The complete genome of Syntrophobotulus glycolicus DSM 8271.</title>
        <authorList>
            <person name="Lucas S."/>
            <person name="Copeland A."/>
            <person name="Lapidus A."/>
            <person name="Bruce D."/>
            <person name="Goodwin L."/>
            <person name="Pitluck S."/>
            <person name="Kyrpides N."/>
            <person name="Mavromatis K."/>
            <person name="Pagani I."/>
            <person name="Ivanova N."/>
            <person name="Mikhailova N."/>
            <person name="Chertkov O."/>
            <person name="Held B."/>
            <person name="Detter J.C."/>
            <person name="Tapia R."/>
            <person name="Han C."/>
            <person name="Land M."/>
            <person name="Hauser L."/>
            <person name="Markowitz V."/>
            <person name="Cheng J.-F."/>
            <person name="Hugenholtz P."/>
            <person name="Woyke T."/>
            <person name="Wu D."/>
            <person name="Spring S."/>
            <person name="Schroeder M."/>
            <person name="Brambilla E."/>
            <person name="Klenk H.-P."/>
            <person name="Eisen J.A."/>
        </authorList>
    </citation>
    <scope>NUCLEOTIDE SEQUENCE [LARGE SCALE GENOMIC DNA]</scope>
    <source>
        <strain evidence="3">DSM 8271 / FlGlyR</strain>
    </source>
</reference>
<organism evidence="2 3">
    <name type="scientific">Syntrophobotulus glycolicus (strain DSM 8271 / FlGlyR)</name>
    <dbReference type="NCBI Taxonomy" id="645991"/>
    <lineage>
        <taxon>Bacteria</taxon>
        <taxon>Bacillati</taxon>
        <taxon>Bacillota</taxon>
        <taxon>Clostridia</taxon>
        <taxon>Eubacteriales</taxon>
        <taxon>Desulfitobacteriaceae</taxon>
        <taxon>Syntrophobotulus</taxon>
    </lineage>
</organism>
<evidence type="ECO:0000256" key="1">
    <source>
        <dbReference type="SAM" id="Phobius"/>
    </source>
</evidence>
<sequence>MSSIVIMLSSLILLAIFVGIVFLQKLLTKKHILLGLIFPLISLFNSMIIDIEIISMINNFYSGPRTMEKYQNGTLIQKSTITTNIDIPNTILVLAISNISTIVLFVMFFVDRKKIKRQKELAKMNISDLE</sequence>
<protein>
    <submittedName>
        <fullName evidence="2">Uncharacterized protein</fullName>
    </submittedName>
</protein>